<evidence type="ECO:0000313" key="11">
    <source>
        <dbReference type="EMBL" id="WPB02888.1"/>
    </source>
</evidence>
<dbReference type="PIRSF" id="PIRSF002744">
    <property type="entry name" value="Pur-cyt_permease"/>
    <property type="match status" value="1"/>
</dbReference>
<dbReference type="Proteomes" id="UP000230605">
    <property type="component" value="Chromosome 5"/>
</dbReference>
<evidence type="ECO:0000313" key="10">
    <source>
        <dbReference type="EMBL" id="PIA89332.1"/>
    </source>
</evidence>
<evidence type="ECO:0000256" key="1">
    <source>
        <dbReference type="ARBA" id="ARBA00004141"/>
    </source>
</evidence>
<evidence type="ECO:0000256" key="5">
    <source>
        <dbReference type="ARBA" id="ARBA00022989"/>
    </source>
</evidence>
<dbReference type="GO" id="GO:0022857">
    <property type="term" value="F:transmembrane transporter activity"/>
    <property type="evidence" value="ECO:0007669"/>
    <property type="project" value="InterPro"/>
</dbReference>
<evidence type="ECO:0000256" key="7">
    <source>
        <dbReference type="PIRNR" id="PIRNR002744"/>
    </source>
</evidence>
<keyword evidence="5 9" id="KW-1133">Transmembrane helix</keyword>
<feature type="transmembrane region" description="Helical" evidence="9">
    <location>
        <begin position="241"/>
        <end position="263"/>
    </location>
</feature>
<feature type="transmembrane region" description="Helical" evidence="9">
    <location>
        <begin position="179"/>
        <end position="200"/>
    </location>
</feature>
<organism evidence="10 12">
    <name type="scientific">Cercospora beticola</name>
    <name type="common">Sugarbeet leaf spot fungus</name>
    <dbReference type="NCBI Taxonomy" id="122368"/>
    <lineage>
        <taxon>Eukaryota</taxon>
        <taxon>Fungi</taxon>
        <taxon>Dikarya</taxon>
        <taxon>Ascomycota</taxon>
        <taxon>Pezizomycotina</taxon>
        <taxon>Dothideomycetes</taxon>
        <taxon>Dothideomycetidae</taxon>
        <taxon>Mycosphaerellales</taxon>
        <taxon>Mycosphaerellaceae</taxon>
        <taxon>Cercospora</taxon>
    </lineage>
</organism>
<gene>
    <name evidence="10" type="ORF">CB0940_06969</name>
    <name evidence="11" type="ORF">RHO25_007524</name>
</gene>
<keyword evidence="6 7" id="KW-0472">Membrane</keyword>
<dbReference type="Proteomes" id="UP001302367">
    <property type="component" value="Chromosome 5"/>
</dbReference>
<reference evidence="10 12" key="1">
    <citation type="submission" date="2015-10" db="EMBL/GenBank/DDBJ databases">
        <title>The cercosporin biosynthetic gene cluster was horizontally transferred to several fungal lineages and shown to be expanded in Cercospora beticola based on microsynteny with recipient genomes.</title>
        <authorList>
            <person name="De Jonge R."/>
            <person name="Ebert M.K."/>
            <person name="Suttle J.C."/>
            <person name="Jurick Ii W.M."/>
            <person name="Secor G.A."/>
            <person name="Thomma B.P."/>
            <person name="Van De Peer Y."/>
            <person name="Bolton M.D."/>
        </authorList>
    </citation>
    <scope>NUCLEOTIDE SEQUENCE [LARGE SCALE GENOMIC DNA]</scope>
    <source>
        <strain evidence="10 12">09-40</strain>
    </source>
</reference>
<proteinExistence type="inferred from homology"/>
<dbReference type="EMBL" id="LKMD01000108">
    <property type="protein sequence ID" value="PIA89332.1"/>
    <property type="molecule type" value="Genomic_DNA"/>
</dbReference>
<feature type="region of interest" description="Disordered" evidence="8">
    <location>
        <begin position="1"/>
        <end position="27"/>
    </location>
</feature>
<keyword evidence="4 9" id="KW-0812">Transmembrane</keyword>
<evidence type="ECO:0000313" key="12">
    <source>
        <dbReference type="Proteomes" id="UP000230605"/>
    </source>
</evidence>
<feature type="transmembrane region" description="Helical" evidence="9">
    <location>
        <begin position="66"/>
        <end position="88"/>
    </location>
</feature>
<feature type="transmembrane region" description="Helical" evidence="9">
    <location>
        <begin position="333"/>
        <end position="353"/>
    </location>
</feature>
<evidence type="ECO:0000256" key="2">
    <source>
        <dbReference type="ARBA" id="ARBA00008974"/>
    </source>
</evidence>
<dbReference type="GO" id="GO:0005886">
    <property type="term" value="C:plasma membrane"/>
    <property type="evidence" value="ECO:0007669"/>
    <property type="project" value="TreeGrafter"/>
</dbReference>
<dbReference type="Gene3D" id="1.10.4160.10">
    <property type="entry name" value="Hydantoin permease"/>
    <property type="match status" value="1"/>
</dbReference>
<keyword evidence="13" id="KW-1185">Reference proteome</keyword>
<evidence type="ECO:0000256" key="4">
    <source>
        <dbReference type="ARBA" id="ARBA00022692"/>
    </source>
</evidence>
<dbReference type="EMBL" id="CP134188">
    <property type="protein sequence ID" value="WPB02888.1"/>
    <property type="molecule type" value="Genomic_DNA"/>
</dbReference>
<sequence length="502" mass="53720">MDPPKNADQSQHDLENGPMPNQNNESKNSKMLQPIALFWRRFMTLSVIEETGVEPVPAYERNETRIIGIFTLWFTLSTNLLPIVTGMVGTLSFGLGLRDASLVILFFSLLCTTPTAYLATLGPATGMRQMIQARYSFGYYGVSLPVLLNLATLTGFCVIDSVVGGLTLSSVNSGRLPPTAGIVIIGLIGLVVSFCGFHVLHFFERYAWIPAVIAIVVATGCGGQHLHKQVSLESAASASQVLSFGALIAGFLIPWAALASDFATYMPPGTPRLKIFGYTYSGLFLPTVPLMVLGAAIGGAVPNVPSWQAGYERTSVGGVLAAMLEPAGGFGKFLVVILSLTLIGNLAATMYAITLNFQLLIPYLVHVPRALFAILITAIVIPVSIEAAKSFFVNLENFIGVIGYWSAAFVAVVVVEHVWFRRSDASTYSHDIWSSAKSLPLGIAAIAAGLSSIALIVPCMSQVWYTGPIGARTGDLGFEMAFVVTALVYVVLRSAEKRVVGR</sequence>
<dbReference type="InterPro" id="IPR026030">
    <property type="entry name" value="Pur-cyt_permease_Fcy2/21/22"/>
</dbReference>
<feature type="transmembrane region" description="Helical" evidence="9">
    <location>
        <begin position="275"/>
        <end position="297"/>
    </location>
</feature>
<dbReference type="Pfam" id="PF02133">
    <property type="entry name" value="Transp_cyt_pur"/>
    <property type="match status" value="1"/>
</dbReference>
<accession>A0A2G5HAS2</accession>
<keyword evidence="3 7" id="KW-0813">Transport</keyword>
<dbReference type="PANTHER" id="PTHR31806">
    <property type="entry name" value="PURINE-CYTOSINE PERMEASE FCY2-RELATED"/>
    <property type="match status" value="1"/>
</dbReference>
<feature type="transmembrane region" description="Helical" evidence="9">
    <location>
        <begin position="207"/>
        <end position="226"/>
    </location>
</feature>
<dbReference type="PANTHER" id="PTHR31806:SF5">
    <property type="entry name" value="PURINE-CYTOSINE PERMEASE FCY21"/>
    <property type="match status" value="1"/>
</dbReference>
<reference evidence="11 13" key="2">
    <citation type="submission" date="2023-09" db="EMBL/GenBank/DDBJ databases">
        <title>Complete-Gapless Cercospora beticola genome.</title>
        <authorList>
            <person name="Wyatt N.A."/>
            <person name="Spanner R.E."/>
            <person name="Bolton M.D."/>
        </authorList>
    </citation>
    <scope>NUCLEOTIDE SEQUENCE [LARGE SCALE GENOMIC DNA]</scope>
    <source>
        <strain evidence="11">Cb09-40</strain>
    </source>
</reference>
<feature type="transmembrane region" description="Helical" evidence="9">
    <location>
        <begin position="441"/>
        <end position="464"/>
    </location>
</feature>
<name>A0A2G5HAS2_CERBT</name>
<feature type="transmembrane region" description="Helical" evidence="9">
    <location>
        <begin position="360"/>
        <end position="385"/>
    </location>
</feature>
<dbReference type="OrthoDB" id="5428495at2759"/>
<comment type="similarity">
    <text evidence="2 7">Belongs to the purine-cytosine permease (2.A.39) family.</text>
</comment>
<evidence type="ECO:0000256" key="9">
    <source>
        <dbReference type="SAM" id="Phobius"/>
    </source>
</evidence>
<evidence type="ECO:0000313" key="13">
    <source>
        <dbReference type="Proteomes" id="UP001302367"/>
    </source>
</evidence>
<feature type="transmembrane region" description="Helical" evidence="9">
    <location>
        <begin position="476"/>
        <end position="492"/>
    </location>
</feature>
<evidence type="ECO:0000256" key="6">
    <source>
        <dbReference type="ARBA" id="ARBA00023136"/>
    </source>
</evidence>
<dbReference type="AlphaFoldDB" id="A0A2G5HAS2"/>
<feature type="transmembrane region" description="Helical" evidence="9">
    <location>
        <begin position="397"/>
        <end position="420"/>
    </location>
</feature>
<comment type="subcellular location">
    <subcellularLocation>
        <location evidence="1">Membrane</location>
        <topology evidence="1">Multi-pass membrane protein</topology>
    </subcellularLocation>
</comment>
<evidence type="ECO:0000256" key="3">
    <source>
        <dbReference type="ARBA" id="ARBA00022448"/>
    </source>
</evidence>
<dbReference type="InterPro" id="IPR001248">
    <property type="entry name" value="Pur-cyt_permease"/>
</dbReference>
<feature type="transmembrane region" description="Helical" evidence="9">
    <location>
        <begin position="100"/>
        <end position="125"/>
    </location>
</feature>
<evidence type="ECO:0000256" key="8">
    <source>
        <dbReference type="SAM" id="MobiDB-lite"/>
    </source>
</evidence>
<feature type="transmembrane region" description="Helical" evidence="9">
    <location>
        <begin position="137"/>
        <end position="159"/>
    </location>
</feature>
<protein>
    <submittedName>
        <fullName evidence="10">Purine-cytosine permease fcyB</fullName>
    </submittedName>
</protein>